<gene>
    <name evidence="4" type="ORF">GCM10010387_36890</name>
</gene>
<accession>A0A918QCK1</accession>
<dbReference type="PANTHER" id="PTHR18901:SF38">
    <property type="entry name" value="PSEUDOURIDINE-5'-PHOSPHATASE"/>
    <property type="match status" value="1"/>
</dbReference>
<dbReference type="EMBL" id="BMWG01000011">
    <property type="protein sequence ID" value="GGZ39360.1"/>
    <property type="molecule type" value="Genomic_DNA"/>
</dbReference>
<reference evidence="4" key="1">
    <citation type="journal article" date="2014" name="Int. J. Syst. Evol. Microbiol.">
        <title>Complete genome sequence of Corynebacterium casei LMG S-19264T (=DSM 44701T), isolated from a smear-ripened cheese.</title>
        <authorList>
            <consortium name="US DOE Joint Genome Institute (JGI-PGF)"/>
            <person name="Walter F."/>
            <person name="Albersmeier A."/>
            <person name="Kalinowski J."/>
            <person name="Ruckert C."/>
        </authorList>
    </citation>
    <scope>NUCLEOTIDE SEQUENCE</scope>
    <source>
        <strain evidence="4">JCM 4988</strain>
    </source>
</reference>
<dbReference type="SUPFAM" id="SSF56784">
    <property type="entry name" value="HAD-like"/>
    <property type="match status" value="1"/>
</dbReference>
<evidence type="ECO:0000256" key="2">
    <source>
        <dbReference type="ARBA" id="ARBA00022723"/>
    </source>
</evidence>
<dbReference type="NCBIfam" id="TIGR01509">
    <property type="entry name" value="HAD-SF-IA-v3"/>
    <property type="match status" value="1"/>
</dbReference>
<comment type="similarity">
    <text evidence="1">Belongs to the HAD-like hydrolase superfamily. CbbY/CbbZ/Gph/YieH family.</text>
</comment>
<dbReference type="GO" id="GO:0046872">
    <property type="term" value="F:metal ion binding"/>
    <property type="evidence" value="ECO:0007669"/>
    <property type="project" value="UniProtKB-KW"/>
</dbReference>
<sequence length="205" mass="21809">MCGRPDGYPRLFDLLLDPMGASGRPGSAGSPADRAGTHAELGERLSRLWERFMTPEHIRLLPGVRELLPRLRAAGLSVAVASAADKEWVSRWLSHFAIGEFFDTVVGGDEVPRRKPDPAVYLEAAARLGVPPSRCVAFEDSLTGVAAAKAAGITVTAVPTELTRSLDYSAADRVLPGLWAVDLADTPYSVEPAPGSTDPAPGRRP</sequence>
<dbReference type="FunFam" id="3.40.50.1000:FF:000036">
    <property type="entry name" value="HAD family hydrolase"/>
    <property type="match status" value="1"/>
</dbReference>
<dbReference type="Gene3D" id="3.40.50.1000">
    <property type="entry name" value="HAD superfamily/HAD-like"/>
    <property type="match status" value="1"/>
</dbReference>
<dbReference type="Proteomes" id="UP000630936">
    <property type="component" value="Unassembled WGS sequence"/>
</dbReference>
<comment type="caution">
    <text evidence="4">The sequence shown here is derived from an EMBL/GenBank/DDBJ whole genome shotgun (WGS) entry which is preliminary data.</text>
</comment>
<dbReference type="Pfam" id="PF13419">
    <property type="entry name" value="HAD_2"/>
    <property type="match status" value="1"/>
</dbReference>
<dbReference type="PANTHER" id="PTHR18901">
    <property type="entry name" value="2-DEOXYGLUCOSE-6-PHOSPHATE PHOSPHATASE 2"/>
    <property type="match status" value="1"/>
</dbReference>
<proteinExistence type="inferred from homology"/>
<protein>
    <recommendedName>
        <fullName evidence="6">Hydrolase</fullName>
    </recommendedName>
</protein>
<dbReference type="GO" id="GO:0016787">
    <property type="term" value="F:hydrolase activity"/>
    <property type="evidence" value="ECO:0007669"/>
    <property type="project" value="UniProtKB-KW"/>
</dbReference>
<dbReference type="Gene3D" id="1.10.150.240">
    <property type="entry name" value="Putative phosphatase, domain 2"/>
    <property type="match status" value="1"/>
</dbReference>
<dbReference type="InterPro" id="IPR023198">
    <property type="entry name" value="PGP-like_dom2"/>
</dbReference>
<reference evidence="4" key="2">
    <citation type="submission" date="2020-09" db="EMBL/GenBank/DDBJ databases">
        <authorList>
            <person name="Sun Q."/>
            <person name="Ohkuma M."/>
        </authorList>
    </citation>
    <scope>NUCLEOTIDE SEQUENCE</scope>
    <source>
        <strain evidence="4">JCM 4988</strain>
    </source>
</reference>
<organism evidence="4 5">
    <name type="scientific">Streptomyces inusitatus</name>
    <dbReference type="NCBI Taxonomy" id="68221"/>
    <lineage>
        <taxon>Bacteria</taxon>
        <taxon>Bacillati</taxon>
        <taxon>Actinomycetota</taxon>
        <taxon>Actinomycetes</taxon>
        <taxon>Kitasatosporales</taxon>
        <taxon>Streptomycetaceae</taxon>
        <taxon>Streptomyces</taxon>
    </lineage>
</organism>
<keyword evidence="2" id="KW-0479">Metal-binding</keyword>
<dbReference type="InterPro" id="IPR023214">
    <property type="entry name" value="HAD_sf"/>
</dbReference>
<evidence type="ECO:0000313" key="5">
    <source>
        <dbReference type="Proteomes" id="UP000630936"/>
    </source>
</evidence>
<dbReference type="InterPro" id="IPR041492">
    <property type="entry name" value="HAD_2"/>
</dbReference>
<dbReference type="InterPro" id="IPR006439">
    <property type="entry name" value="HAD-SF_hydro_IA"/>
</dbReference>
<evidence type="ECO:0000313" key="4">
    <source>
        <dbReference type="EMBL" id="GGZ39360.1"/>
    </source>
</evidence>
<keyword evidence="3" id="KW-0378">Hydrolase</keyword>
<evidence type="ECO:0000256" key="3">
    <source>
        <dbReference type="ARBA" id="ARBA00022801"/>
    </source>
</evidence>
<name>A0A918QCK1_9ACTN</name>
<dbReference type="InterPro" id="IPR036412">
    <property type="entry name" value="HAD-like_sf"/>
</dbReference>
<evidence type="ECO:0000256" key="1">
    <source>
        <dbReference type="ARBA" id="ARBA00006171"/>
    </source>
</evidence>
<evidence type="ECO:0008006" key="6">
    <source>
        <dbReference type="Google" id="ProtNLM"/>
    </source>
</evidence>
<keyword evidence="5" id="KW-1185">Reference proteome</keyword>
<dbReference type="AlphaFoldDB" id="A0A918QCK1"/>